<comment type="caution">
    <text evidence="1">The sequence shown here is derived from an EMBL/GenBank/DDBJ whole genome shotgun (WGS) entry which is preliminary data.</text>
</comment>
<reference evidence="1 2" key="1">
    <citation type="submission" date="2018-06" db="EMBL/GenBank/DDBJ databases">
        <title>Fusarium incarnatum-equiseti species complex species 28.</title>
        <authorList>
            <person name="Gardiner D.M."/>
        </authorList>
    </citation>
    <scope>NUCLEOTIDE SEQUENCE [LARGE SCALE GENOMIC DNA]</scope>
    <source>
        <strain evidence="1 2">FIESC_28</strain>
    </source>
</reference>
<gene>
    <name evidence="1" type="ORF">FIESC28_03942</name>
</gene>
<dbReference type="AlphaFoldDB" id="A0A366S3F4"/>
<keyword evidence="2" id="KW-1185">Reference proteome</keyword>
<dbReference type="RefSeq" id="XP_031017791.1">
    <property type="nucleotide sequence ID" value="XM_031158091.1"/>
</dbReference>
<name>A0A366S3F4_9HYPO</name>
<proteinExistence type="predicted"/>
<evidence type="ECO:0000313" key="2">
    <source>
        <dbReference type="Proteomes" id="UP000253153"/>
    </source>
</evidence>
<dbReference type="OrthoDB" id="5034114at2759"/>
<dbReference type="GeneID" id="41993387"/>
<sequence>MDNRNGSRNPRRPEDLPYPFNTGYYVPVESLPVIQNPYIYDQNNPSEDPATAGWEENIQRVLGYVYSRRWPNLQTMVDDCKQKKRMALPGHYILDRAWTERDIETAARLRVWGVPNDVIEVIVGWPSVRPTEEDWLAAGLFMALEDDLIPPVH</sequence>
<evidence type="ECO:0000313" key="1">
    <source>
        <dbReference type="EMBL" id="RBR23200.1"/>
    </source>
</evidence>
<dbReference type="EMBL" id="QKXC01000079">
    <property type="protein sequence ID" value="RBR23200.1"/>
    <property type="molecule type" value="Genomic_DNA"/>
</dbReference>
<accession>A0A366S3F4</accession>
<protein>
    <submittedName>
        <fullName evidence="1">Uncharacterized protein</fullName>
    </submittedName>
</protein>
<organism evidence="1 2">
    <name type="scientific">Fusarium coffeatum</name>
    <dbReference type="NCBI Taxonomy" id="231269"/>
    <lineage>
        <taxon>Eukaryota</taxon>
        <taxon>Fungi</taxon>
        <taxon>Dikarya</taxon>
        <taxon>Ascomycota</taxon>
        <taxon>Pezizomycotina</taxon>
        <taxon>Sordariomycetes</taxon>
        <taxon>Hypocreomycetidae</taxon>
        <taxon>Hypocreales</taxon>
        <taxon>Nectriaceae</taxon>
        <taxon>Fusarium</taxon>
        <taxon>Fusarium incarnatum-equiseti species complex</taxon>
    </lineage>
</organism>
<dbReference type="Proteomes" id="UP000253153">
    <property type="component" value="Unassembled WGS sequence"/>
</dbReference>